<name>A0ABP0MSN9_9DINO</name>
<keyword evidence="3" id="KW-1185">Reference proteome</keyword>
<gene>
    <name evidence="2" type="ORF">CCMP2556_LOCUS27241</name>
</gene>
<accession>A0ABP0MSN9</accession>
<organism evidence="2 3">
    <name type="scientific">Durusdinium trenchii</name>
    <dbReference type="NCBI Taxonomy" id="1381693"/>
    <lineage>
        <taxon>Eukaryota</taxon>
        <taxon>Sar</taxon>
        <taxon>Alveolata</taxon>
        <taxon>Dinophyceae</taxon>
        <taxon>Suessiales</taxon>
        <taxon>Symbiodiniaceae</taxon>
        <taxon>Durusdinium</taxon>
    </lineage>
</organism>
<evidence type="ECO:0000313" key="2">
    <source>
        <dbReference type="EMBL" id="CAK9054508.1"/>
    </source>
</evidence>
<protein>
    <submittedName>
        <fullName evidence="2">Uncharacterized protein</fullName>
    </submittedName>
</protein>
<evidence type="ECO:0000313" key="3">
    <source>
        <dbReference type="Proteomes" id="UP001642484"/>
    </source>
</evidence>
<feature type="compositionally biased region" description="Basic and acidic residues" evidence="1">
    <location>
        <begin position="27"/>
        <end position="48"/>
    </location>
</feature>
<comment type="caution">
    <text evidence="2">The sequence shown here is derived from an EMBL/GenBank/DDBJ whole genome shotgun (WGS) entry which is preliminary data.</text>
</comment>
<dbReference type="EMBL" id="CAXAMN010019557">
    <property type="protein sequence ID" value="CAK9054508.1"/>
    <property type="molecule type" value="Genomic_DNA"/>
</dbReference>
<sequence>MKVDIKESWKHRTTQAVQLKEASQRTANRDHDLRSKEQRAPKTERLGKSQAIHDAEQLLHEMEVLFEGGQMPAASVVAEKCKAWRLERLEAAKLAEDSEMGVWLQSLMDSLQTALKGRAGVEHLGREEFARLQPKIIEQWKHQLHGVQHVQFDSNASQGRGRSLPRDSKHSKVDVAKEDLKMRLEALMQKEMDPILLEQKVEELVQTWQQRQLTQDVDSITASLIKNLAETARSVTSKVGKARQVASIFEEAWKAQQTWQNWCPPGQAEVGQAGSELLVELRQMRLGSQSDWSNLLERKLEEWQARHHQLPLQGLAEATRNVTTHQVNSGRRDSAQLIQRIQLAWQQQMEVAQRSTRPSRGARSAGERGYLALRLR</sequence>
<dbReference type="Proteomes" id="UP001642484">
    <property type="component" value="Unassembled WGS sequence"/>
</dbReference>
<proteinExistence type="predicted"/>
<feature type="compositionally biased region" description="Basic and acidic residues" evidence="1">
    <location>
        <begin position="1"/>
        <end position="10"/>
    </location>
</feature>
<reference evidence="2 3" key="1">
    <citation type="submission" date="2024-02" db="EMBL/GenBank/DDBJ databases">
        <authorList>
            <person name="Chen Y."/>
            <person name="Shah S."/>
            <person name="Dougan E. K."/>
            <person name="Thang M."/>
            <person name="Chan C."/>
        </authorList>
    </citation>
    <scope>NUCLEOTIDE SEQUENCE [LARGE SCALE GENOMIC DNA]</scope>
</reference>
<evidence type="ECO:0000256" key="1">
    <source>
        <dbReference type="SAM" id="MobiDB-lite"/>
    </source>
</evidence>
<feature type="region of interest" description="Disordered" evidence="1">
    <location>
        <begin position="1"/>
        <end position="48"/>
    </location>
</feature>